<dbReference type="STRING" id="131310.A0A0N4Z6H2"/>
<dbReference type="InterPro" id="IPR050082">
    <property type="entry name" value="RNA_methyltr_RlmE"/>
</dbReference>
<dbReference type="Proteomes" id="UP000038045">
    <property type="component" value="Unplaced"/>
</dbReference>
<evidence type="ECO:0000256" key="4">
    <source>
        <dbReference type="ARBA" id="ARBA00022679"/>
    </source>
</evidence>
<dbReference type="PANTHER" id="PTHR10920">
    <property type="entry name" value="RIBOSOMAL RNA METHYLTRANSFERASE"/>
    <property type="match status" value="1"/>
</dbReference>
<name>A0A0N4Z6H2_PARTI</name>
<evidence type="ECO:0000256" key="1">
    <source>
        <dbReference type="ARBA" id="ARBA00009258"/>
    </source>
</evidence>
<evidence type="ECO:0000313" key="9">
    <source>
        <dbReference type="Proteomes" id="UP000038045"/>
    </source>
</evidence>
<keyword evidence="2" id="KW-0698">rRNA processing</keyword>
<reference evidence="10" key="1">
    <citation type="submission" date="2017-02" db="UniProtKB">
        <authorList>
            <consortium name="WormBaseParasite"/>
        </authorList>
    </citation>
    <scope>IDENTIFICATION</scope>
</reference>
<feature type="active site" description="Proton acceptor" evidence="7">
    <location>
        <position position="181"/>
    </location>
</feature>
<dbReference type="PIRSF" id="PIRSF005461">
    <property type="entry name" value="23S_rRNA_mtase"/>
    <property type="match status" value="1"/>
</dbReference>
<dbReference type="AlphaFoldDB" id="A0A0N4Z6H2"/>
<sequence length="231" mass="26618">MVLWSGIRNGVIKTKNSKTKEYLSRQLNDEFSKKAREHNYRARSVFKLKEMDEKYKLFKEDDIVIDVGCAPGSWSQYLVEKIKPEKGKGLVLGIDLKTMVPINGATLLSQSDITKESVHNKIKEILDKRLVNAVVSDMAPNPCGDKRTDQIRLVNLCREVVNLFTKYEGITLRNDGIFLCKVWEGDSRKELTEELKVYFENIKILKPKACRDDSAELYILGRKFINKNDKK</sequence>
<keyword evidence="9" id="KW-1185">Reference proteome</keyword>
<proteinExistence type="inferred from homology"/>
<protein>
    <recommendedName>
        <fullName evidence="6">rRNA methyltransferase 2, mitochondrial</fullName>
    </recommendedName>
</protein>
<evidence type="ECO:0000256" key="3">
    <source>
        <dbReference type="ARBA" id="ARBA00022603"/>
    </source>
</evidence>
<organism evidence="9 10">
    <name type="scientific">Parastrongyloides trichosuri</name>
    <name type="common">Possum-specific nematode worm</name>
    <dbReference type="NCBI Taxonomy" id="131310"/>
    <lineage>
        <taxon>Eukaryota</taxon>
        <taxon>Metazoa</taxon>
        <taxon>Ecdysozoa</taxon>
        <taxon>Nematoda</taxon>
        <taxon>Chromadorea</taxon>
        <taxon>Rhabditida</taxon>
        <taxon>Tylenchina</taxon>
        <taxon>Panagrolaimomorpha</taxon>
        <taxon>Strongyloidoidea</taxon>
        <taxon>Strongyloididae</taxon>
        <taxon>Parastrongyloides</taxon>
    </lineage>
</organism>
<comment type="similarity">
    <text evidence="1">Belongs to the class I-like SAM-binding methyltransferase superfamily. RNA methyltransferase RlmE family.</text>
</comment>
<keyword evidence="5 7" id="KW-0949">S-adenosyl-L-methionine</keyword>
<dbReference type="PANTHER" id="PTHR10920:SF18">
    <property type="entry name" value="RRNA METHYLTRANSFERASE 2, MITOCHONDRIAL"/>
    <property type="match status" value="1"/>
</dbReference>
<dbReference type="InterPro" id="IPR015507">
    <property type="entry name" value="rRNA-MeTfrase_E"/>
</dbReference>
<evidence type="ECO:0000256" key="7">
    <source>
        <dbReference type="PIRSR" id="PIRSR005461-1"/>
    </source>
</evidence>
<keyword evidence="4" id="KW-0808">Transferase</keyword>
<evidence type="ECO:0000259" key="8">
    <source>
        <dbReference type="Pfam" id="PF01728"/>
    </source>
</evidence>
<dbReference type="HAMAP" id="MF_01547">
    <property type="entry name" value="RNA_methyltr_E"/>
    <property type="match status" value="1"/>
</dbReference>
<accession>A0A0N4Z6H2</accession>
<dbReference type="GO" id="GO:0008650">
    <property type="term" value="F:rRNA (uridine-2'-O-)-methyltransferase activity"/>
    <property type="evidence" value="ECO:0007669"/>
    <property type="project" value="TreeGrafter"/>
</dbReference>
<dbReference type="Pfam" id="PF01728">
    <property type="entry name" value="FtsJ"/>
    <property type="match status" value="1"/>
</dbReference>
<dbReference type="InterPro" id="IPR029063">
    <property type="entry name" value="SAM-dependent_MTases_sf"/>
</dbReference>
<evidence type="ECO:0000256" key="2">
    <source>
        <dbReference type="ARBA" id="ARBA00022552"/>
    </source>
</evidence>
<dbReference type="GO" id="GO:0005739">
    <property type="term" value="C:mitochondrion"/>
    <property type="evidence" value="ECO:0007669"/>
    <property type="project" value="TreeGrafter"/>
</dbReference>
<keyword evidence="3" id="KW-0489">Methyltransferase</keyword>
<evidence type="ECO:0000256" key="5">
    <source>
        <dbReference type="ARBA" id="ARBA00022691"/>
    </source>
</evidence>
<evidence type="ECO:0000256" key="6">
    <source>
        <dbReference type="ARBA" id="ARBA00041184"/>
    </source>
</evidence>
<dbReference type="InterPro" id="IPR002877">
    <property type="entry name" value="RNA_MeTrfase_FtsJ_dom"/>
</dbReference>
<dbReference type="Gene3D" id="3.40.50.150">
    <property type="entry name" value="Vaccinia Virus protein VP39"/>
    <property type="match status" value="1"/>
</dbReference>
<dbReference type="SUPFAM" id="SSF53335">
    <property type="entry name" value="S-adenosyl-L-methionine-dependent methyltransferases"/>
    <property type="match status" value="1"/>
</dbReference>
<dbReference type="WBParaSite" id="PTRK_0000277800.1">
    <property type="protein sequence ID" value="PTRK_0000277800.1"/>
    <property type="gene ID" value="PTRK_0000277800"/>
</dbReference>
<feature type="domain" description="Ribosomal RNA methyltransferase FtsJ" evidence="8">
    <location>
        <begin position="40"/>
        <end position="224"/>
    </location>
</feature>
<evidence type="ECO:0000313" key="10">
    <source>
        <dbReference type="WBParaSite" id="PTRK_0000277800.1"/>
    </source>
</evidence>